<dbReference type="EMBL" id="FUGE01000188">
    <property type="protein sequence ID" value="SJM72689.1"/>
    <property type="molecule type" value="Genomic_DNA"/>
</dbReference>
<name>A0A1R4GWY7_9GAMM</name>
<evidence type="ECO:0000313" key="2">
    <source>
        <dbReference type="Proteomes" id="UP000188357"/>
    </source>
</evidence>
<dbReference type="Proteomes" id="UP000188357">
    <property type="component" value="Unassembled WGS sequence"/>
</dbReference>
<organism evidence="1 2">
    <name type="scientific">Psychrobacter piechaudii</name>
    <dbReference type="NCBI Taxonomy" id="1945521"/>
    <lineage>
        <taxon>Bacteria</taxon>
        <taxon>Pseudomonadati</taxon>
        <taxon>Pseudomonadota</taxon>
        <taxon>Gammaproteobacteria</taxon>
        <taxon>Moraxellales</taxon>
        <taxon>Moraxellaceae</taxon>
        <taxon>Psychrobacter</taxon>
    </lineage>
</organism>
<proteinExistence type="predicted"/>
<evidence type="ECO:0000313" key="1">
    <source>
        <dbReference type="EMBL" id="SJM72689.1"/>
    </source>
</evidence>
<dbReference type="STRING" id="1945521.A1232T_01883"/>
<sequence length="43" mass="4670">MAGWQSGYAADCKSVDAGSIPTSASKFLINLFNKLKKKSVDEY</sequence>
<protein>
    <submittedName>
        <fullName evidence="1">Uncharacterized protein</fullName>
    </submittedName>
</protein>
<reference evidence="1 2" key="1">
    <citation type="submission" date="2017-02" db="EMBL/GenBank/DDBJ databases">
        <authorList>
            <person name="Peterson S.W."/>
        </authorList>
    </citation>
    <scope>NUCLEOTIDE SEQUENCE [LARGE SCALE GENOMIC DNA]</scope>
    <source>
        <strain evidence="1">Psychrobacter_piechaudii</strain>
    </source>
</reference>
<gene>
    <name evidence="1" type="ORF">A1232T_01883</name>
</gene>
<accession>A0A1R4GWY7</accession>
<dbReference type="AlphaFoldDB" id="A0A1R4GWY7"/>
<keyword evidence="2" id="KW-1185">Reference proteome</keyword>